<proteinExistence type="inferred from homology"/>
<gene>
    <name evidence="4" type="ORF">TeGR_g8452</name>
</gene>
<evidence type="ECO:0000256" key="3">
    <source>
        <dbReference type="SAM" id="MobiDB-lite"/>
    </source>
</evidence>
<evidence type="ECO:0000256" key="2">
    <source>
        <dbReference type="SAM" id="Coils"/>
    </source>
</evidence>
<name>A0ABQ6MVI0_9STRA</name>
<feature type="coiled-coil region" evidence="2">
    <location>
        <begin position="62"/>
        <end position="120"/>
    </location>
</feature>
<feature type="region of interest" description="Disordered" evidence="3">
    <location>
        <begin position="41"/>
        <end position="62"/>
    </location>
</feature>
<dbReference type="Pfam" id="PF07160">
    <property type="entry name" value="SKA1"/>
    <property type="match status" value="1"/>
</dbReference>
<comment type="caution">
    <text evidence="4">The sequence shown here is derived from an EMBL/GenBank/DDBJ whole genome shotgun (WGS) entry which is preliminary data.</text>
</comment>
<dbReference type="Proteomes" id="UP001165060">
    <property type="component" value="Unassembled WGS sequence"/>
</dbReference>
<keyword evidence="5" id="KW-1185">Reference proteome</keyword>
<comment type="similarity">
    <text evidence="1">Belongs to the SKA1 family.</text>
</comment>
<organism evidence="4 5">
    <name type="scientific">Tetraparma gracilis</name>
    <dbReference type="NCBI Taxonomy" id="2962635"/>
    <lineage>
        <taxon>Eukaryota</taxon>
        <taxon>Sar</taxon>
        <taxon>Stramenopiles</taxon>
        <taxon>Ochrophyta</taxon>
        <taxon>Bolidophyceae</taxon>
        <taxon>Parmales</taxon>
        <taxon>Triparmaceae</taxon>
        <taxon>Tetraparma</taxon>
    </lineage>
</organism>
<sequence length="296" mass="31455">METASTAAEVVQRFEAVVNGLNDDLSRLSELSAVRACLQAPDGGENANPNAAGPAPPTKGLRESTVERLKEIEALVTSLESRAEDLQGVVESEEAASEELRKIRDEALAQGAEMREMEENLPSKLPGDAGADVPLVVGAGAVVDADDNASLASASLASVSVAMSSQLGGRDVYPALQPIAEAEFNAIGKTVRGRLTLTSLNDAIKDINDVGSAKFRALRTGGKTSKKFQTVIVKHRETKCDDHEGRFFVSEPDLRDNCAFFRAGESTAKGLLNLLRGMKRLKQVQGNGNVVTYAFV</sequence>
<dbReference type="InterPro" id="IPR009829">
    <property type="entry name" value="SKA1"/>
</dbReference>
<evidence type="ECO:0000256" key="1">
    <source>
        <dbReference type="ARBA" id="ARBA00006836"/>
    </source>
</evidence>
<evidence type="ECO:0000313" key="5">
    <source>
        <dbReference type="Proteomes" id="UP001165060"/>
    </source>
</evidence>
<keyword evidence="2" id="KW-0175">Coiled coil</keyword>
<protein>
    <recommendedName>
        <fullName evidence="6">Spindle and kinetochore-associated protein 1</fullName>
    </recommendedName>
</protein>
<dbReference type="PANTHER" id="PTHR28573:SF1">
    <property type="entry name" value="SPINDLE AND KINETOCHORE-ASSOCIATED PROTEIN 1"/>
    <property type="match status" value="1"/>
</dbReference>
<evidence type="ECO:0008006" key="6">
    <source>
        <dbReference type="Google" id="ProtNLM"/>
    </source>
</evidence>
<evidence type="ECO:0000313" key="4">
    <source>
        <dbReference type="EMBL" id="GMI33353.1"/>
    </source>
</evidence>
<dbReference type="PANTHER" id="PTHR28573">
    <property type="entry name" value="SPINDLE AND KINETOCHORE-ASSOCIATED PROTEIN 1"/>
    <property type="match status" value="1"/>
</dbReference>
<feature type="compositionally biased region" description="Low complexity" evidence="3">
    <location>
        <begin position="41"/>
        <end position="53"/>
    </location>
</feature>
<accession>A0ABQ6MVI0</accession>
<dbReference type="Gene3D" id="1.10.10.1890">
    <property type="entry name" value="Ska1 microtubule binding domain-like"/>
    <property type="match status" value="1"/>
</dbReference>
<dbReference type="InterPro" id="IPR042031">
    <property type="entry name" value="SKA1_MBD_sf"/>
</dbReference>
<dbReference type="EMBL" id="BRYB01001772">
    <property type="protein sequence ID" value="GMI33353.1"/>
    <property type="molecule type" value="Genomic_DNA"/>
</dbReference>
<reference evidence="4 5" key="1">
    <citation type="journal article" date="2023" name="Commun. Biol.">
        <title>Genome analysis of Parmales, the sister group of diatoms, reveals the evolutionary specialization of diatoms from phago-mixotrophs to photoautotrophs.</title>
        <authorList>
            <person name="Ban H."/>
            <person name="Sato S."/>
            <person name="Yoshikawa S."/>
            <person name="Yamada K."/>
            <person name="Nakamura Y."/>
            <person name="Ichinomiya M."/>
            <person name="Sato N."/>
            <person name="Blanc-Mathieu R."/>
            <person name="Endo H."/>
            <person name="Kuwata A."/>
            <person name="Ogata H."/>
        </authorList>
    </citation>
    <scope>NUCLEOTIDE SEQUENCE [LARGE SCALE GENOMIC DNA]</scope>
</reference>